<comment type="caution">
    <text evidence="1">The sequence shown here is derived from an EMBL/GenBank/DDBJ whole genome shotgun (WGS) entry which is preliminary data.</text>
</comment>
<accession>A0A2B5V638</accession>
<evidence type="ECO:0000313" key="1">
    <source>
        <dbReference type="EMBL" id="PGG81252.1"/>
    </source>
</evidence>
<dbReference type="EMBL" id="NVOI01000163">
    <property type="protein sequence ID" value="PGG81252.1"/>
    <property type="molecule type" value="Genomic_DNA"/>
</dbReference>
<name>A0A2B5V638_9BACI</name>
<dbReference type="Proteomes" id="UP000225320">
    <property type="component" value="Unassembled WGS sequence"/>
</dbReference>
<reference evidence="1 2" key="1">
    <citation type="submission" date="2017-09" db="EMBL/GenBank/DDBJ databases">
        <title>Large-scale bioinformatics analysis of Bacillus genomes uncovers conserved roles of natural products in bacterial physiology.</title>
        <authorList>
            <consortium name="Agbiome Team Llc"/>
            <person name="Bleich R.M."/>
            <person name="Grubbs K.J."/>
            <person name="Santa Maria K.C."/>
            <person name="Allen S.E."/>
            <person name="Farag S."/>
            <person name="Shank E.A."/>
            <person name="Bowers A."/>
        </authorList>
    </citation>
    <scope>NUCLEOTIDE SEQUENCE [LARGE SCALE GENOMIC DNA]</scope>
    <source>
        <strain evidence="1 2">AFS094862</strain>
    </source>
</reference>
<sequence>MAFRTEEIKSYKTVVICDDCGKEEVLRTTIYPPNFDTRMNDAISRGYTFKQEGNQFKNYCEGCKQKHNDL</sequence>
<dbReference type="RefSeq" id="WP_098071884.1">
    <property type="nucleotide sequence ID" value="NZ_JBALMW010000215.1"/>
</dbReference>
<protein>
    <submittedName>
        <fullName evidence="1">Uncharacterized protein</fullName>
    </submittedName>
</protein>
<organism evidence="1 2">
    <name type="scientific">Bacillus toyonensis</name>
    <dbReference type="NCBI Taxonomy" id="155322"/>
    <lineage>
        <taxon>Bacteria</taxon>
        <taxon>Bacillati</taxon>
        <taxon>Bacillota</taxon>
        <taxon>Bacilli</taxon>
        <taxon>Bacillales</taxon>
        <taxon>Bacillaceae</taxon>
        <taxon>Bacillus</taxon>
        <taxon>Bacillus cereus group</taxon>
    </lineage>
</organism>
<proteinExistence type="predicted"/>
<evidence type="ECO:0000313" key="2">
    <source>
        <dbReference type="Proteomes" id="UP000225320"/>
    </source>
</evidence>
<gene>
    <name evidence="1" type="ORF">CON73_29850</name>
</gene>
<dbReference type="AlphaFoldDB" id="A0A2B5V638"/>